<reference evidence="3 4" key="1">
    <citation type="submission" date="2019-07" db="EMBL/GenBank/DDBJ databases">
        <title>New Mycobacterium species.</title>
        <authorList>
            <person name="Tortoli E."/>
            <person name="Ghielmetti G."/>
            <person name="Friedel U."/>
            <person name="Trovato A."/>
        </authorList>
    </citation>
    <scope>NUCLEOTIDE SEQUENCE [LARGE SCALE GENOMIC DNA]</scope>
    <source>
        <strain evidence="3 4">16-83</strain>
    </source>
</reference>
<organism evidence="3 4">
    <name type="scientific">Mycobacterium helveticum</name>
    <dbReference type="NCBI Taxonomy" id="2592811"/>
    <lineage>
        <taxon>Bacteria</taxon>
        <taxon>Bacillati</taxon>
        <taxon>Actinomycetota</taxon>
        <taxon>Actinomycetes</taxon>
        <taxon>Mycobacteriales</taxon>
        <taxon>Mycobacteriaceae</taxon>
        <taxon>Mycobacterium</taxon>
    </lineage>
</organism>
<dbReference type="RefSeq" id="WP_144957200.1">
    <property type="nucleotide sequence ID" value="NZ_VMQU01000225.1"/>
</dbReference>
<evidence type="ECO:0000313" key="3">
    <source>
        <dbReference type="EMBL" id="TVS77546.1"/>
    </source>
</evidence>
<feature type="transmembrane region" description="Helical" evidence="2">
    <location>
        <begin position="20"/>
        <end position="38"/>
    </location>
</feature>
<proteinExistence type="predicted"/>
<protein>
    <submittedName>
        <fullName evidence="3">ATP synthase subunit I</fullName>
    </submittedName>
</protein>
<dbReference type="EMBL" id="VMQU01000225">
    <property type="protein sequence ID" value="TVS77546.1"/>
    <property type="molecule type" value="Genomic_DNA"/>
</dbReference>
<keyword evidence="2" id="KW-0812">Transmembrane</keyword>
<keyword evidence="2" id="KW-0472">Membrane</keyword>
<name>A0A557WWA5_9MYCO</name>
<evidence type="ECO:0000313" key="4">
    <source>
        <dbReference type="Proteomes" id="UP000320513"/>
    </source>
</evidence>
<feature type="region of interest" description="Disordered" evidence="1">
    <location>
        <begin position="79"/>
        <end position="121"/>
    </location>
</feature>
<accession>A0A557WWA5</accession>
<feature type="compositionally biased region" description="Basic and acidic residues" evidence="1">
    <location>
        <begin position="79"/>
        <end position="103"/>
    </location>
</feature>
<keyword evidence="4" id="KW-1185">Reference proteome</keyword>
<sequence>MRALVGVGLLVWLLAWLIRWGWLLLVAAAAGTVLWWFVRWLDRRLDARDGRRAAQAAGLAAIIARADQQHAWTLAGDDRGTYGEYPPHEDFSPEHIDRTERSKAPATGSAGPGGMAELDHE</sequence>
<comment type="caution">
    <text evidence="3">The sequence shown here is derived from an EMBL/GenBank/DDBJ whole genome shotgun (WGS) entry which is preliminary data.</text>
</comment>
<evidence type="ECO:0000256" key="2">
    <source>
        <dbReference type="SAM" id="Phobius"/>
    </source>
</evidence>
<evidence type="ECO:0000256" key="1">
    <source>
        <dbReference type="SAM" id="MobiDB-lite"/>
    </source>
</evidence>
<dbReference type="Proteomes" id="UP000320513">
    <property type="component" value="Unassembled WGS sequence"/>
</dbReference>
<dbReference type="AlphaFoldDB" id="A0A557WWA5"/>
<keyword evidence="2" id="KW-1133">Transmembrane helix</keyword>
<gene>
    <name evidence="3" type="ORF">FPZ47_26805</name>
</gene>